<accession>A0A6A5Q6K0</accession>
<evidence type="ECO:0000256" key="1">
    <source>
        <dbReference type="SAM" id="SignalP"/>
    </source>
</evidence>
<name>A0A6A5Q6K0_AMPQU</name>
<evidence type="ECO:0008006" key="4">
    <source>
        <dbReference type="Google" id="ProtNLM"/>
    </source>
</evidence>
<reference evidence="2" key="1">
    <citation type="journal article" date="2020" name="Stud. Mycol.">
        <title>101 Dothideomycetes genomes: a test case for predicting lifestyles and emergence of pathogens.</title>
        <authorList>
            <person name="Haridas S."/>
            <person name="Albert R."/>
            <person name="Binder M."/>
            <person name="Bloem J."/>
            <person name="Labutti K."/>
            <person name="Salamov A."/>
            <person name="Andreopoulos B."/>
            <person name="Baker S."/>
            <person name="Barry K."/>
            <person name="Bills G."/>
            <person name="Bluhm B."/>
            <person name="Cannon C."/>
            <person name="Castanera R."/>
            <person name="Culley D."/>
            <person name="Daum C."/>
            <person name="Ezra D."/>
            <person name="Gonzalez J."/>
            <person name="Henrissat B."/>
            <person name="Kuo A."/>
            <person name="Liang C."/>
            <person name="Lipzen A."/>
            <person name="Lutzoni F."/>
            <person name="Magnuson J."/>
            <person name="Mondo S."/>
            <person name="Nolan M."/>
            <person name="Ohm R."/>
            <person name="Pangilinan J."/>
            <person name="Park H.-J."/>
            <person name="Ramirez L."/>
            <person name="Alfaro M."/>
            <person name="Sun H."/>
            <person name="Tritt A."/>
            <person name="Yoshinaga Y."/>
            <person name="Zwiers L.-H."/>
            <person name="Turgeon B."/>
            <person name="Goodwin S."/>
            <person name="Spatafora J."/>
            <person name="Crous P."/>
            <person name="Grigoriev I."/>
        </authorList>
    </citation>
    <scope>NUCLEOTIDE SEQUENCE</scope>
    <source>
        <strain evidence="2">HMLAC05119</strain>
    </source>
</reference>
<sequence>MKPSTLLTTSLAAISTALPTAPPPTHDVDHAKTTPATDVLPIYAPLIVRKERSGMCHDLCHNYNKWYCYYCGGW</sequence>
<organism evidence="2 3">
    <name type="scientific">Ampelomyces quisqualis</name>
    <name type="common">Powdery mildew agent</name>
    <dbReference type="NCBI Taxonomy" id="50730"/>
    <lineage>
        <taxon>Eukaryota</taxon>
        <taxon>Fungi</taxon>
        <taxon>Dikarya</taxon>
        <taxon>Ascomycota</taxon>
        <taxon>Pezizomycotina</taxon>
        <taxon>Dothideomycetes</taxon>
        <taxon>Pleosporomycetidae</taxon>
        <taxon>Pleosporales</taxon>
        <taxon>Pleosporineae</taxon>
        <taxon>Phaeosphaeriaceae</taxon>
        <taxon>Ampelomyces</taxon>
    </lineage>
</organism>
<evidence type="ECO:0000313" key="2">
    <source>
        <dbReference type="EMBL" id="KAF1911162.1"/>
    </source>
</evidence>
<evidence type="ECO:0000313" key="3">
    <source>
        <dbReference type="Proteomes" id="UP000800096"/>
    </source>
</evidence>
<dbReference type="Proteomes" id="UP000800096">
    <property type="component" value="Unassembled WGS sequence"/>
</dbReference>
<protein>
    <recommendedName>
        <fullName evidence="4">Invertebrate defensins family profile domain-containing protein</fullName>
    </recommendedName>
</protein>
<dbReference type="AlphaFoldDB" id="A0A6A5Q6K0"/>
<keyword evidence="3" id="KW-1185">Reference proteome</keyword>
<gene>
    <name evidence="2" type="ORF">BDU57DRAFT_524923</name>
</gene>
<proteinExistence type="predicted"/>
<keyword evidence="1" id="KW-0732">Signal</keyword>
<dbReference type="EMBL" id="ML979146">
    <property type="protein sequence ID" value="KAF1911162.1"/>
    <property type="molecule type" value="Genomic_DNA"/>
</dbReference>
<feature type="chain" id="PRO_5025649291" description="Invertebrate defensins family profile domain-containing protein" evidence="1">
    <location>
        <begin position="20"/>
        <end position="74"/>
    </location>
</feature>
<feature type="signal peptide" evidence="1">
    <location>
        <begin position="1"/>
        <end position="19"/>
    </location>
</feature>